<evidence type="ECO:0000256" key="1">
    <source>
        <dbReference type="ARBA" id="ARBA00006432"/>
    </source>
</evidence>
<dbReference type="Pfam" id="PF16177">
    <property type="entry name" value="ACAS_N"/>
    <property type="match status" value="1"/>
</dbReference>
<sequence>MNRYTLVRTALASSRRPAVSAIRSPAAAVPSGARQLSAVRNARAATPCGLATAKIQPSVFNSRHFTTSRSASQTVYKQEEIRQYSLTHPEEFWMEAAKEIDWIEQPTRAMVTPDPAKPHKVSWFPDGKLNVCYNALDRHVQSGRADQTALIYDSPVTGSVRKYTYGQLLERVKQAATMLRRSGVSKGDRVLIYMGAVPEAIVAMLACARLGAIHSVVFGGFASNELAKRIEDCQPKVILASSCGVENKDKIVPYKPLLDGALEVCRSRPAKVVVLQRPQLVVPLNEGEVSWAEAVDAIEDNELYHGFETVSSDDPLYILYTSGTTGQPKGVVRPSGSHAVVLKYTMERMYACAPGKVYWSASDLGWILGHSYICYGPLINGSTTVLFEGKPVGTPDPSAFYRVLDQHKVNTFFTAPTAMMILRREDPHAEYRKKYNLSHVKAMFLAGERCLPEIHRWWVRHVTGVDDTGKVVHEIVGPVNNVASDNWWQTETGSPLVGIQVGLSENGSEIPPIKYGSAGMPVQGVDLRVLRIKDEFDEDTEIDHSPEEATRGEIGNIVLKLPLPPGIMNTLWNDEERFFSAYFKRFPGYYDTGDTGMIDQDGYVHILSRADDIINVAAHRISTSSLEEVIVEHNEVAETCVVARPHSIKGSVPVVIAVLKHHRLDHTLDEIKNDLVREIRQRVGPFASLYPHNVIFVERLPKTRSGKVLRKMIRSMISKLAMDGNSPDVCPIPTPATIEEEVVKDELWNAVRGWIKTSPQE</sequence>
<dbReference type="PROSITE" id="PS00455">
    <property type="entry name" value="AMP_BINDING"/>
    <property type="match status" value="1"/>
</dbReference>
<dbReference type="PANTHER" id="PTHR43347:SF3">
    <property type="entry name" value="ACYL-COA SYNTHETASE SHORT-CHAIN FAMILY MEMBER 3, MITOCHONDRIAL"/>
    <property type="match status" value="1"/>
</dbReference>
<dbReference type="InterPro" id="IPR000873">
    <property type="entry name" value="AMP-dep_synth/lig_dom"/>
</dbReference>
<dbReference type="PANTHER" id="PTHR43347">
    <property type="entry name" value="ACYL-COA SYNTHETASE"/>
    <property type="match status" value="1"/>
</dbReference>
<organism evidence="5 6">
    <name type="scientific">Linderina pennispora</name>
    <dbReference type="NCBI Taxonomy" id="61395"/>
    <lineage>
        <taxon>Eukaryota</taxon>
        <taxon>Fungi</taxon>
        <taxon>Fungi incertae sedis</taxon>
        <taxon>Zoopagomycota</taxon>
        <taxon>Kickxellomycotina</taxon>
        <taxon>Kickxellomycetes</taxon>
        <taxon>Kickxellales</taxon>
        <taxon>Kickxellaceae</taxon>
        <taxon>Linderina</taxon>
    </lineage>
</organism>
<evidence type="ECO:0000259" key="4">
    <source>
        <dbReference type="Pfam" id="PF16177"/>
    </source>
</evidence>
<name>A0A1Y1VQJ3_9FUNG</name>
<dbReference type="EMBL" id="MCFD01000181">
    <property type="protein sequence ID" value="ORX63578.1"/>
    <property type="molecule type" value="Genomic_DNA"/>
</dbReference>
<keyword evidence="6" id="KW-1185">Reference proteome</keyword>
<dbReference type="Pfam" id="PF00501">
    <property type="entry name" value="AMP-binding"/>
    <property type="match status" value="1"/>
</dbReference>
<evidence type="ECO:0000313" key="5">
    <source>
        <dbReference type="EMBL" id="ORX63578.1"/>
    </source>
</evidence>
<dbReference type="InterPro" id="IPR045851">
    <property type="entry name" value="AMP-bd_C_sf"/>
</dbReference>
<evidence type="ECO:0000259" key="2">
    <source>
        <dbReference type="Pfam" id="PF00501"/>
    </source>
</evidence>
<evidence type="ECO:0000313" key="6">
    <source>
        <dbReference type="Proteomes" id="UP000193922"/>
    </source>
</evidence>
<comment type="caution">
    <text evidence="5">The sequence shown here is derived from an EMBL/GenBank/DDBJ whole genome shotgun (WGS) entry which is preliminary data.</text>
</comment>
<comment type="similarity">
    <text evidence="1">Belongs to the ATP-dependent AMP-binding enzyme family.</text>
</comment>
<feature type="domain" description="Acetyl-coenzyme A synthetase N-terminal" evidence="4">
    <location>
        <begin position="79"/>
        <end position="135"/>
    </location>
</feature>
<dbReference type="OrthoDB" id="1706066at2759"/>
<proteinExistence type="inferred from homology"/>
<dbReference type="InterPro" id="IPR025110">
    <property type="entry name" value="AMP-bd_C"/>
</dbReference>
<gene>
    <name evidence="5" type="ORF">DL89DRAFT_273235</name>
</gene>
<accession>A0A1Y1VQJ3</accession>
<dbReference type="Gene3D" id="3.40.50.12780">
    <property type="entry name" value="N-terminal domain of ligase-like"/>
    <property type="match status" value="1"/>
</dbReference>
<evidence type="ECO:0000259" key="3">
    <source>
        <dbReference type="Pfam" id="PF13193"/>
    </source>
</evidence>
<feature type="domain" description="AMP-binding enzyme C-terminal" evidence="3">
    <location>
        <begin position="626"/>
        <end position="707"/>
    </location>
</feature>
<dbReference type="InterPro" id="IPR032387">
    <property type="entry name" value="ACAS_N"/>
</dbReference>
<protein>
    <submittedName>
        <fullName evidence="5">Acetyl-CoA synthetase-like protein</fullName>
    </submittedName>
</protein>
<dbReference type="SUPFAM" id="SSF56801">
    <property type="entry name" value="Acetyl-CoA synthetase-like"/>
    <property type="match status" value="1"/>
</dbReference>
<dbReference type="GO" id="GO:0050218">
    <property type="term" value="F:propionate-CoA ligase activity"/>
    <property type="evidence" value="ECO:0007669"/>
    <property type="project" value="TreeGrafter"/>
</dbReference>
<dbReference type="InterPro" id="IPR042099">
    <property type="entry name" value="ANL_N_sf"/>
</dbReference>
<dbReference type="AlphaFoldDB" id="A0A1Y1VQJ3"/>
<feature type="domain" description="AMP-dependent synthetase/ligase" evidence="2">
    <location>
        <begin position="142"/>
        <end position="539"/>
    </location>
</feature>
<dbReference type="STRING" id="61395.A0A1Y1VQJ3"/>
<reference evidence="5 6" key="1">
    <citation type="submission" date="2016-07" db="EMBL/GenBank/DDBJ databases">
        <title>Pervasive Adenine N6-methylation of Active Genes in Fungi.</title>
        <authorList>
            <consortium name="DOE Joint Genome Institute"/>
            <person name="Mondo S.J."/>
            <person name="Dannebaum R.O."/>
            <person name="Kuo R.C."/>
            <person name="Labutti K."/>
            <person name="Haridas S."/>
            <person name="Kuo A."/>
            <person name="Salamov A."/>
            <person name="Ahrendt S.R."/>
            <person name="Lipzen A."/>
            <person name="Sullivan W."/>
            <person name="Andreopoulos W.B."/>
            <person name="Clum A."/>
            <person name="Lindquist E."/>
            <person name="Daum C."/>
            <person name="Ramamoorthy G.K."/>
            <person name="Gryganskyi A."/>
            <person name="Culley D."/>
            <person name="Magnuson J.K."/>
            <person name="James T.Y."/>
            <person name="O'Malley M.A."/>
            <person name="Stajich J.E."/>
            <person name="Spatafora J.W."/>
            <person name="Visel A."/>
            <person name="Grigoriev I.V."/>
        </authorList>
    </citation>
    <scope>NUCLEOTIDE SEQUENCE [LARGE SCALE GENOMIC DNA]</scope>
    <source>
        <strain evidence="5 6">ATCC 12442</strain>
    </source>
</reference>
<dbReference type="InterPro" id="IPR020845">
    <property type="entry name" value="AMP-binding_CS"/>
</dbReference>
<dbReference type="Proteomes" id="UP000193922">
    <property type="component" value="Unassembled WGS sequence"/>
</dbReference>
<dbReference type="Gene3D" id="3.30.300.30">
    <property type="match status" value="1"/>
</dbReference>
<dbReference type="Pfam" id="PF13193">
    <property type="entry name" value="AMP-binding_C"/>
    <property type="match status" value="1"/>
</dbReference>
<dbReference type="GeneID" id="63805697"/>
<dbReference type="RefSeq" id="XP_040738990.1">
    <property type="nucleotide sequence ID" value="XM_040889049.1"/>
</dbReference>